<organism evidence="3 4">
    <name type="scientific">Crassostrea virginica</name>
    <name type="common">Eastern oyster</name>
    <dbReference type="NCBI Taxonomy" id="6565"/>
    <lineage>
        <taxon>Eukaryota</taxon>
        <taxon>Metazoa</taxon>
        <taxon>Spiralia</taxon>
        <taxon>Lophotrochozoa</taxon>
        <taxon>Mollusca</taxon>
        <taxon>Bivalvia</taxon>
        <taxon>Autobranchia</taxon>
        <taxon>Pteriomorphia</taxon>
        <taxon>Ostreida</taxon>
        <taxon>Ostreoidea</taxon>
        <taxon>Ostreidae</taxon>
        <taxon>Crassostrea</taxon>
    </lineage>
</organism>
<dbReference type="OrthoDB" id="206452at2759"/>
<evidence type="ECO:0000313" key="3">
    <source>
        <dbReference type="Proteomes" id="UP000694844"/>
    </source>
</evidence>
<sequence>MTMESEKTVDDSAVSDMLRDFNVNIKIAIKYENIRDPITHRMTNVLNGNRFLYIDPLPQVFGEHHKSAEHAYQLTKAIRAGNLDAAKKVREAATAFDAKQIGHKITDPQDWSKEKEIVMEEIVSSKAEQIPEVKIKLENSNNRTIFAEGTYDVFWGTGLDIEATLHTDSRKWPGENRLGKIYKKLSSKYARKLRNSSVPRKGTANENQSNIDVFLKDLKKGGKKNGKSDSG</sequence>
<keyword evidence="3" id="KW-1185">Reference proteome</keyword>
<dbReference type="Pfam" id="PF08719">
    <property type="entry name" value="NADAR"/>
    <property type="match status" value="1"/>
</dbReference>
<dbReference type="GeneID" id="111120296"/>
<feature type="region of interest" description="Disordered" evidence="1">
    <location>
        <begin position="193"/>
        <end position="231"/>
    </location>
</feature>
<feature type="compositionally biased region" description="Basic and acidic residues" evidence="1">
    <location>
        <begin position="214"/>
        <end position="231"/>
    </location>
</feature>
<dbReference type="AlphaFoldDB" id="A0A8B8CQN6"/>
<dbReference type="Proteomes" id="UP000694844">
    <property type="component" value="Chromosome 2"/>
</dbReference>
<reference evidence="4" key="1">
    <citation type="submission" date="2025-08" db="UniProtKB">
        <authorList>
            <consortium name="RefSeq"/>
        </authorList>
    </citation>
    <scope>IDENTIFICATION</scope>
    <source>
        <tissue evidence="4">Whole sample</tissue>
    </source>
</reference>
<evidence type="ECO:0000256" key="1">
    <source>
        <dbReference type="SAM" id="MobiDB-lite"/>
    </source>
</evidence>
<dbReference type="InterPro" id="IPR012816">
    <property type="entry name" value="NADAR"/>
</dbReference>
<evidence type="ECO:0000313" key="4">
    <source>
        <dbReference type="RefSeq" id="XP_022316731.1"/>
    </source>
</evidence>
<dbReference type="SUPFAM" id="SSF143990">
    <property type="entry name" value="YbiA-like"/>
    <property type="match status" value="1"/>
</dbReference>
<dbReference type="Gene3D" id="1.10.357.40">
    <property type="entry name" value="YbiA-like"/>
    <property type="match status" value="1"/>
</dbReference>
<gene>
    <name evidence="4" type="primary">LOC111120296</name>
</gene>
<name>A0A8B8CQN6_CRAVI</name>
<dbReference type="RefSeq" id="XP_022316731.1">
    <property type="nucleotide sequence ID" value="XM_022461023.1"/>
</dbReference>
<accession>A0A8B8CQN6</accession>
<proteinExistence type="predicted"/>
<dbReference type="CDD" id="cd15457">
    <property type="entry name" value="NADAR"/>
    <property type="match status" value="1"/>
</dbReference>
<protein>
    <submittedName>
        <fullName evidence="4">Uncharacterized protein LOC111120296</fullName>
    </submittedName>
</protein>
<feature type="domain" description="NADAR" evidence="2">
    <location>
        <begin position="63"/>
        <end position="184"/>
    </location>
</feature>
<evidence type="ECO:0000259" key="2">
    <source>
        <dbReference type="Pfam" id="PF08719"/>
    </source>
</evidence>
<dbReference type="KEGG" id="cvn:111120296"/>
<dbReference type="InterPro" id="IPR037238">
    <property type="entry name" value="YbiA-like_sf"/>
</dbReference>